<evidence type="ECO:0000256" key="5">
    <source>
        <dbReference type="ARBA" id="ARBA00023049"/>
    </source>
</evidence>
<dbReference type="SUPFAM" id="SSF55486">
    <property type="entry name" value="Metalloproteases ('zincins'), catalytic domain"/>
    <property type="match status" value="1"/>
</dbReference>
<dbReference type="AlphaFoldDB" id="A0A835YT81"/>
<name>A0A835YT81_9STRA</name>
<keyword evidence="5 6" id="KW-0482">Metalloprotease</keyword>
<evidence type="ECO:0000256" key="3">
    <source>
        <dbReference type="ARBA" id="ARBA00022801"/>
    </source>
</evidence>
<sequence length="651" mass="71429">MTPPAAKKPKTDDDAQHDAQLQAWLDASNAEYERLHLAFENDFWGTKMGLKGFTPESLTATKGAMEAWLRDKGNLARATEWAAGGRGSDAQKASRIANMLVLRCLERTFRCYTMDDPDAETMKGALVAAETALEAAWGGLQVGLTEPGADGKFLEMSSVALRNRMRTCAEEPMRRAAYEGLRAVGKFVVGAGFIDIVKRRNALARKLSYEDFYDYKVTAAEGFGKRRLFEIMDGLEERTRPQASRTLERARAALSASKGASALAPFNLDFAMAGDLEARADAYFPFERAVEAWGRTFAALGIRYEGATMALDLLDRKGKYSNGFCHWPQPAWVKPDGSWVPSKANFTSLADPAAVGSGKTGLRTLLHEGGHAAHFACIWQPSPLFSQERAPTSVAYAENQSMFLDSLMGDAAWLGRYARDQGGGAMPWDLMIKATHPYEVFLLRSMLAVPYFEKALYEMAVEDLTPEAVLELADSIETKIQGGAGPRPLLSVPHILSDESSCYYHGYVLAEMSVHQTRAHFLKGGGRIIDNPDVGRQLTDIYWRPGNSRAFLDLVEELTGAPLSGDAWVAALEETVDAKVASERKEYEWASTQPDPYAGGGDINLDMRMRIVHGDEDIADSQEQGSFLSACGKFKEYVRQHYPATAAAGAS</sequence>
<reference evidence="8" key="1">
    <citation type="submission" date="2021-02" db="EMBL/GenBank/DDBJ databases">
        <title>First Annotated Genome of the Yellow-green Alga Tribonema minus.</title>
        <authorList>
            <person name="Mahan K.M."/>
        </authorList>
    </citation>
    <scope>NUCLEOTIDE SEQUENCE</scope>
    <source>
        <strain evidence="8">UTEX B ZZ1240</strain>
    </source>
</reference>
<dbReference type="GO" id="GO:0006508">
    <property type="term" value="P:proteolysis"/>
    <property type="evidence" value="ECO:0007669"/>
    <property type="project" value="UniProtKB-KW"/>
</dbReference>
<dbReference type="PANTHER" id="PTHR11804">
    <property type="entry name" value="PROTEASE M3 THIMET OLIGOPEPTIDASE-RELATED"/>
    <property type="match status" value="1"/>
</dbReference>
<dbReference type="PANTHER" id="PTHR11804:SF84">
    <property type="entry name" value="SACCHAROLYSIN"/>
    <property type="match status" value="1"/>
</dbReference>
<dbReference type="GO" id="GO:0004222">
    <property type="term" value="F:metalloendopeptidase activity"/>
    <property type="evidence" value="ECO:0007669"/>
    <property type="project" value="InterPro"/>
</dbReference>
<evidence type="ECO:0000256" key="4">
    <source>
        <dbReference type="ARBA" id="ARBA00022833"/>
    </source>
</evidence>
<organism evidence="8 9">
    <name type="scientific">Tribonema minus</name>
    <dbReference type="NCBI Taxonomy" id="303371"/>
    <lineage>
        <taxon>Eukaryota</taxon>
        <taxon>Sar</taxon>
        <taxon>Stramenopiles</taxon>
        <taxon>Ochrophyta</taxon>
        <taxon>PX clade</taxon>
        <taxon>Xanthophyceae</taxon>
        <taxon>Tribonematales</taxon>
        <taxon>Tribonemataceae</taxon>
        <taxon>Tribonema</taxon>
    </lineage>
</organism>
<evidence type="ECO:0000256" key="2">
    <source>
        <dbReference type="ARBA" id="ARBA00022723"/>
    </source>
</evidence>
<dbReference type="Gene3D" id="1.10.1370.30">
    <property type="match status" value="2"/>
</dbReference>
<gene>
    <name evidence="8" type="ORF">JKP88DRAFT_199995</name>
</gene>
<keyword evidence="4 6" id="KW-0862">Zinc</keyword>
<evidence type="ECO:0000256" key="6">
    <source>
        <dbReference type="RuleBase" id="RU003435"/>
    </source>
</evidence>
<dbReference type="EMBL" id="JAFCMP010000335">
    <property type="protein sequence ID" value="KAG5181156.1"/>
    <property type="molecule type" value="Genomic_DNA"/>
</dbReference>
<comment type="caution">
    <text evidence="8">The sequence shown here is derived from an EMBL/GenBank/DDBJ whole genome shotgun (WGS) entry which is preliminary data.</text>
</comment>
<dbReference type="Pfam" id="PF01432">
    <property type="entry name" value="Peptidase_M3"/>
    <property type="match status" value="1"/>
</dbReference>
<comment type="cofactor">
    <cofactor evidence="6">
        <name>Zn(2+)</name>
        <dbReference type="ChEBI" id="CHEBI:29105"/>
    </cofactor>
    <text evidence="6">Binds 1 zinc ion.</text>
</comment>
<evidence type="ECO:0000259" key="7">
    <source>
        <dbReference type="Pfam" id="PF01432"/>
    </source>
</evidence>
<keyword evidence="2 6" id="KW-0479">Metal-binding</keyword>
<dbReference type="InterPro" id="IPR001567">
    <property type="entry name" value="Pept_M3A_M3B_dom"/>
</dbReference>
<accession>A0A835YT81</accession>
<dbReference type="GO" id="GO:0046872">
    <property type="term" value="F:metal ion binding"/>
    <property type="evidence" value="ECO:0007669"/>
    <property type="project" value="UniProtKB-UniRule"/>
</dbReference>
<dbReference type="GO" id="GO:0006518">
    <property type="term" value="P:peptide metabolic process"/>
    <property type="evidence" value="ECO:0007669"/>
    <property type="project" value="TreeGrafter"/>
</dbReference>
<dbReference type="InterPro" id="IPR045090">
    <property type="entry name" value="Pept_M3A_M3B"/>
</dbReference>
<keyword evidence="3 6" id="KW-0378">Hydrolase</keyword>
<dbReference type="Proteomes" id="UP000664859">
    <property type="component" value="Unassembled WGS sequence"/>
</dbReference>
<evidence type="ECO:0000313" key="8">
    <source>
        <dbReference type="EMBL" id="KAG5181156.1"/>
    </source>
</evidence>
<evidence type="ECO:0000313" key="9">
    <source>
        <dbReference type="Proteomes" id="UP000664859"/>
    </source>
</evidence>
<dbReference type="OrthoDB" id="534666at2759"/>
<comment type="similarity">
    <text evidence="6">Belongs to the peptidase M3 family.</text>
</comment>
<feature type="domain" description="Peptidase M3A/M3B catalytic" evidence="7">
    <location>
        <begin position="167"/>
        <end position="573"/>
    </location>
</feature>
<protein>
    <submittedName>
        <fullName evidence="8">Oligoendopeptidase</fullName>
    </submittedName>
</protein>
<keyword evidence="1 6" id="KW-0645">Protease</keyword>
<evidence type="ECO:0000256" key="1">
    <source>
        <dbReference type="ARBA" id="ARBA00022670"/>
    </source>
</evidence>
<keyword evidence="9" id="KW-1185">Reference proteome</keyword>
<proteinExistence type="inferred from homology"/>